<dbReference type="Gene3D" id="1.10.10.10">
    <property type="entry name" value="Winged helix-like DNA-binding domain superfamily/Winged helix DNA-binding domain"/>
    <property type="match status" value="1"/>
</dbReference>
<name>A0A840P3K2_9ACTN</name>
<feature type="domain" description="HTH arsR-type" evidence="4">
    <location>
        <begin position="252"/>
        <end position="327"/>
    </location>
</feature>
<evidence type="ECO:0000313" key="5">
    <source>
        <dbReference type="EMBL" id="MBB5132473.1"/>
    </source>
</evidence>
<keyword evidence="6" id="KW-1185">Reference proteome</keyword>
<dbReference type="InterPro" id="IPR001845">
    <property type="entry name" value="HTH_ArsR_DNA-bd_dom"/>
</dbReference>
<organism evidence="5 6">
    <name type="scientific">Thermocatellispora tengchongensis</name>
    <dbReference type="NCBI Taxonomy" id="1073253"/>
    <lineage>
        <taxon>Bacteria</taxon>
        <taxon>Bacillati</taxon>
        <taxon>Actinomycetota</taxon>
        <taxon>Actinomycetes</taxon>
        <taxon>Streptosporangiales</taxon>
        <taxon>Streptosporangiaceae</taxon>
        <taxon>Thermocatellispora</taxon>
    </lineage>
</organism>
<evidence type="ECO:0000313" key="6">
    <source>
        <dbReference type="Proteomes" id="UP000578449"/>
    </source>
</evidence>
<dbReference type="GO" id="GO:0003677">
    <property type="term" value="F:DNA binding"/>
    <property type="evidence" value="ECO:0007669"/>
    <property type="project" value="UniProtKB-KW"/>
</dbReference>
<keyword evidence="2 5" id="KW-0238">DNA-binding</keyword>
<dbReference type="InterPro" id="IPR036390">
    <property type="entry name" value="WH_DNA-bd_sf"/>
</dbReference>
<evidence type="ECO:0000256" key="3">
    <source>
        <dbReference type="ARBA" id="ARBA00023163"/>
    </source>
</evidence>
<dbReference type="PANTHER" id="PTHR43132:SF6">
    <property type="entry name" value="HTH-TYPE TRANSCRIPTIONAL REPRESSOR CZRA"/>
    <property type="match status" value="1"/>
</dbReference>
<dbReference type="Pfam" id="PF12840">
    <property type="entry name" value="HTH_20"/>
    <property type="match status" value="1"/>
</dbReference>
<dbReference type="SUPFAM" id="SSF46785">
    <property type="entry name" value="Winged helix' DNA-binding domain"/>
    <property type="match status" value="1"/>
</dbReference>
<comment type="caution">
    <text evidence="5">The sequence shown here is derived from an EMBL/GenBank/DDBJ whole genome shotgun (WGS) entry which is preliminary data.</text>
</comment>
<dbReference type="Proteomes" id="UP000578449">
    <property type="component" value="Unassembled WGS sequence"/>
</dbReference>
<dbReference type="InterPro" id="IPR051011">
    <property type="entry name" value="Metal_resp_trans_reg"/>
</dbReference>
<dbReference type="RefSeq" id="WP_312924349.1">
    <property type="nucleotide sequence ID" value="NZ_BAABIX010000003.1"/>
</dbReference>
<accession>A0A840P3K2</accession>
<proteinExistence type="predicted"/>
<keyword evidence="1" id="KW-0805">Transcription regulation</keyword>
<dbReference type="EMBL" id="JACHGN010000004">
    <property type="protein sequence ID" value="MBB5132473.1"/>
    <property type="molecule type" value="Genomic_DNA"/>
</dbReference>
<protein>
    <submittedName>
        <fullName evidence="5">DNA-binding transcriptional ArsR family regulator</fullName>
    </submittedName>
</protein>
<gene>
    <name evidence="5" type="ORF">HNP84_002189</name>
</gene>
<dbReference type="SMART" id="SM00418">
    <property type="entry name" value="HTH_ARSR"/>
    <property type="match status" value="1"/>
</dbReference>
<sequence length="333" mass="35711">MIRIEVTSADLAASRFAVSPLLETMHALWTLSGRAEAGPHRAWVARWRGAYARLARRHPGLDAIAAISGNRGSANVDFIAPPPTGVRAAFADELARMRGTPLSLAHAEIERVLARLPRPPSPGVLEILRGPDVVRVIAEAFEAAWTEIVAAEWPRFRAVLERDVVQRAGRLAAYGWGEALDDLGEQVRWRAGHIELAIGPADEMRRHELGGRGLLFLPTVFNRRVAAFLDDAWPYALIYPARGVGVPRPAPRGLATLIGRTRARVLAELAEPATTTQLAAVLGVSLGTAGEHVAALRAAGAVAGTRTGRSVLYHRTELGDLLARAGEGPSLSP</sequence>
<reference evidence="5 6" key="1">
    <citation type="submission" date="2020-08" db="EMBL/GenBank/DDBJ databases">
        <title>Genomic Encyclopedia of Type Strains, Phase IV (KMG-IV): sequencing the most valuable type-strain genomes for metagenomic binning, comparative biology and taxonomic classification.</title>
        <authorList>
            <person name="Goeker M."/>
        </authorList>
    </citation>
    <scope>NUCLEOTIDE SEQUENCE [LARGE SCALE GENOMIC DNA]</scope>
    <source>
        <strain evidence="5 6">DSM 45615</strain>
    </source>
</reference>
<evidence type="ECO:0000259" key="4">
    <source>
        <dbReference type="SMART" id="SM00418"/>
    </source>
</evidence>
<dbReference type="InterPro" id="IPR036388">
    <property type="entry name" value="WH-like_DNA-bd_sf"/>
</dbReference>
<dbReference type="GO" id="GO:0003700">
    <property type="term" value="F:DNA-binding transcription factor activity"/>
    <property type="evidence" value="ECO:0007669"/>
    <property type="project" value="InterPro"/>
</dbReference>
<keyword evidence="3" id="KW-0804">Transcription</keyword>
<dbReference type="AlphaFoldDB" id="A0A840P3K2"/>
<dbReference type="PANTHER" id="PTHR43132">
    <property type="entry name" value="ARSENICAL RESISTANCE OPERON REPRESSOR ARSR-RELATED"/>
    <property type="match status" value="1"/>
</dbReference>
<evidence type="ECO:0000256" key="2">
    <source>
        <dbReference type="ARBA" id="ARBA00023125"/>
    </source>
</evidence>
<evidence type="ECO:0000256" key="1">
    <source>
        <dbReference type="ARBA" id="ARBA00023015"/>
    </source>
</evidence>